<accession>A0A9W9GJ85</accession>
<comment type="caution">
    <text evidence="2">The sequence shown here is derived from an EMBL/GenBank/DDBJ whole genome shotgun (WGS) entry which is preliminary data.</text>
</comment>
<proteinExistence type="predicted"/>
<dbReference type="GeneID" id="81409330"/>
<evidence type="ECO:0000313" key="2">
    <source>
        <dbReference type="EMBL" id="KAJ5121455.1"/>
    </source>
</evidence>
<gene>
    <name evidence="2" type="ORF">N7515_009416</name>
</gene>
<evidence type="ECO:0000313" key="3">
    <source>
        <dbReference type="Proteomes" id="UP001149079"/>
    </source>
</evidence>
<organism evidence="2 3">
    <name type="scientific">Penicillium bovifimosum</name>
    <dbReference type="NCBI Taxonomy" id="126998"/>
    <lineage>
        <taxon>Eukaryota</taxon>
        <taxon>Fungi</taxon>
        <taxon>Dikarya</taxon>
        <taxon>Ascomycota</taxon>
        <taxon>Pezizomycotina</taxon>
        <taxon>Eurotiomycetes</taxon>
        <taxon>Eurotiomycetidae</taxon>
        <taxon>Eurotiales</taxon>
        <taxon>Aspergillaceae</taxon>
        <taxon>Penicillium</taxon>
    </lineage>
</organism>
<feature type="compositionally biased region" description="Basic and acidic residues" evidence="1">
    <location>
        <begin position="138"/>
        <end position="154"/>
    </location>
</feature>
<keyword evidence="3" id="KW-1185">Reference proteome</keyword>
<feature type="region of interest" description="Disordered" evidence="1">
    <location>
        <begin position="13"/>
        <end position="55"/>
    </location>
</feature>
<protein>
    <submittedName>
        <fullName evidence="2">Uncharacterized protein</fullName>
    </submittedName>
</protein>
<dbReference type="AlphaFoldDB" id="A0A9W9GJ85"/>
<reference evidence="2" key="1">
    <citation type="submission" date="2022-11" db="EMBL/GenBank/DDBJ databases">
        <authorList>
            <person name="Petersen C."/>
        </authorList>
    </citation>
    <scope>NUCLEOTIDE SEQUENCE</scope>
    <source>
        <strain evidence="2">IBT 22155</strain>
    </source>
</reference>
<sequence>MSPTMNKVLSWLDNVDLPSSPEKTGDASNLELDHYKTESPSVYARPPSDIGRVSDKSDADILEDGLDPIWPEVFGSQPFDQRNANILEGTIDSVWPEVGWPVLYVTQEDVVRDDASHRAEAASKQKDVEQGRIVMDTTQDRKISHEGKSAKDEANDAVDDSDASQRAEEASE</sequence>
<feature type="compositionally biased region" description="Basic and acidic residues" evidence="1">
    <location>
        <begin position="163"/>
        <end position="172"/>
    </location>
</feature>
<dbReference type="Proteomes" id="UP001149079">
    <property type="component" value="Unassembled WGS sequence"/>
</dbReference>
<dbReference type="EMBL" id="JAPQKL010000007">
    <property type="protein sequence ID" value="KAJ5121455.1"/>
    <property type="molecule type" value="Genomic_DNA"/>
</dbReference>
<name>A0A9W9GJ85_9EURO</name>
<feature type="region of interest" description="Disordered" evidence="1">
    <location>
        <begin position="114"/>
        <end position="172"/>
    </location>
</feature>
<feature type="compositionally biased region" description="Basic and acidic residues" evidence="1">
    <location>
        <begin position="114"/>
        <end position="130"/>
    </location>
</feature>
<evidence type="ECO:0000256" key="1">
    <source>
        <dbReference type="SAM" id="MobiDB-lite"/>
    </source>
</evidence>
<dbReference type="RefSeq" id="XP_056517959.1">
    <property type="nucleotide sequence ID" value="XM_056670160.1"/>
</dbReference>
<reference evidence="2" key="2">
    <citation type="journal article" date="2023" name="IMA Fungus">
        <title>Comparative genomic study of the Penicillium genus elucidates a diverse pangenome and 15 lateral gene transfer events.</title>
        <authorList>
            <person name="Petersen C."/>
            <person name="Sorensen T."/>
            <person name="Nielsen M.R."/>
            <person name="Sondergaard T.E."/>
            <person name="Sorensen J.L."/>
            <person name="Fitzpatrick D.A."/>
            <person name="Frisvad J.C."/>
            <person name="Nielsen K.L."/>
        </authorList>
    </citation>
    <scope>NUCLEOTIDE SEQUENCE</scope>
    <source>
        <strain evidence="2">IBT 22155</strain>
    </source>
</reference>